<evidence type="ECO:0000313" key="3">
    <source>
        <dbReference type="Proteomes" id="UP000177324"/>
    </source>
</evidence>
<gene>
    <name evidence="2" type="ORF">A2784_01910</name>
</gene>
<dbReference type="AlphaFoldDB" id="A0A1G1VQ07"/>
<evidence type="ECO:0000256" key="1">
    <source>
        <dbReference type="SAM" id="Phobius"/>
    </source>
</evidence>
<proteinExistence type="predicted"/>
<dbReference type="Proteomes" id="UP000177324">
    <property type="component" value="Unassembled WGS sequence"/>
</dbReference>
<keyword evidence="1" id="KW-0472">Membrane</keyword>
<feature type="transmembrane region" description="Helical" evidence="1">
    <location>
        <begin position="84"/>
        <end position="103"/>
    </location>
</feature>
<accession>A0A1G1VQ07</accession>
<sequence>MKIYAQSPLEQKLKEIGDPAGIKNELTKSEGVSFLFSQVLQYSLILAGLILLAMIISAGFTLLTSAGDPKKTEAGKNRLTHAAFGFLIVFAAYWIAQILQVIFNLPILSG</sequence>
<reference evidence="2 3" key="1">
    <citation type="journal article" date="2016" name="Nat. Commun.">
        <title>Thousands of microbial genomes shed light on interconnected biogeochemical processes in an aquifer system.</title>
        <authorList>
            <person name="Anantharaman K."/>
            <person name="Brown C.T."/>
            <person name="Hug L.A."/>
            <person name="Sharon I."/>
            <person name="Castelle C.J."/>
            <person name="Probst A.J."/>
            <person name="Thomas B.C."/>
            <person name="Singh A."/>
            <person name="Wilkins M.J."/>
            <person name="Karaoz U."/>
            <person name="Brodie E.L."/>
            <person name="Williams K.H."/>
            <person name="Hubbard S.S."/>
            <person name="Banfield J.F."/>
        </authorList>
    </citation>
    <scope>NUCLEOTIDE SEQUENCE [LARGE SCALE GENOMIC DNA]</scope>
</reference>
<dbReference type="EMBL" id="MHCH01000023">
    <property type="protein sequence ID" value="OGY17489.1"/>
    <property type="molecule type" value="Genomic_DNA"/>
</dbReference>
<dbReference type="InterPro" id="IPR043993">
    <property type="entry name" value="T4SS_pilin"/>
</dbReference>
<dbReference type="Pfam" id="PF18895">
    <property type="entry name" value="T4SS_pilin"/>
    <property type="match status" value="1"/>
</dbReference>
<comment type="caution">
    <text evidence="2">The sequence shown here is derived from an EMBL/GenBank/DDBJ whole genome shotgun (WGS) entry which is preliminary data.</text>
</comment>
<organism evidence="2 3">
    <name type="scientific">Candidatus Chisholmbacteria bacterium RIFCSPHIGHO2_01_FULL_48_12</name>
    <dbReference type="NCBI Taxonomy" id="1797589"/>
    <lineage>
        <taxon>Bacteria</taxon>
        <taxon>Candidatus Chisholmiibacteriota</taxon>
    </lineage>
</organism>
<dbReference type="STRING" id="1797589.A2784_01910"/>
<protein>
    <submittedName>
        <fullName evidence="2">Uncharacterized protein</fullName>
    </submittedName>
</protein>
<keyword evidence="1" id="KW-0812">Transmembrane</keyword>
<name>A0A1G1VQ07_9BACT</name>
<feature type="transmembrane region" description="Helical" evidence="1">
    <location>
        <begin position="39"/>
        <end position="63"/>
    </location>
</feature>
<evidence type="ECO:0000313" key="2">
    <source>
        <dbReference type="EMBL" id="OGY17489.1"/>
    </source>
</evidence>
<keyword evidence="1" id="KW-1133">Transmembrane helix</keyword>